<gene>
    <name evidence="1" type="ORF">RhiirA5_405227</name>
</gene>
<dbReference type="EMBL" id="LLXJ01000001">
    <property type="protein sequence ID" value="PKC18043.1"/>
    <property type="molecule type" value="Genomic_DNA"/>
</dbReference>
<organism evidence="1 2">
    <name type="scientific">Rhizophagus irregularis</name>
    <dbReference type="NCBI Taxonomy" id="588596"/>
    <lineage>
        <taxon>Eukaryota</taxon>
        <taxon>Fungi</taxon>
        <taxon>Fungi incertae sedis</taxon>
        <taxon>Mucoromycota</taxon>
        <taxon>Glomeromycotina</taxon>
        <taxon>Glomeromycetes</taxon>
        <taxon>Glomerales</taxon>
        <taxon>Glomeraceae</taxon>
        <taxon>Rhizophagus</taxon>
    </lineage>
</organism>
<accession>A0A2N0QG58</accession>
<proteinExistence type="predicted"/>
<comment type="caution">
    <text evidence="1">The sequence shown here is derived from an EMBL/GenBank/DDBJ whole genome shotgun (WGS) entry which is preliminary data.</text>
</comment>
<sequence>MKPNWKFRALDKTTDDHAFQVNNSTIESTLLTILTKYNISFSFLRLFISDSAANMKK</sequence>
<name>A0A2N0QG58_9GLOM</name>
<dbReference type="AlphaFoldDB" id="A0A2N0QG58"/>
<reference evidence="1 2" key="2">
    <citation type="submission" date="2017-09" db="EMBL/GenBank/DDBJ databases">
        <title>Extensive intraspecific genome diversity in a model arbuscular mycorrhizal fungus.</title>
        <authorList>
            <person name="Chen E.C."/>
            <person name="Morin E."/>
            <person name="Beaudet D."/>
            <person name="Noel J."/>
            <person name="Ndikumana S."/>
            <person name="Charron P."/>
            <person name="St-Onge C."/>
            <person name="Giorgi J."/>
            <person name="Grigoriev I.V."/>
            <person name="Roux C."/>
            <person name="Martin F.M."/>
            <person name="Corradi N."/>
        </authorList>
    </citation>
    <scope>NUCLEOTIDE SEQUENCE [LARGE SCALE GENOMIC DNA]</scope>
    <source>
        <strain evidence="1 2">A5</strain>
    </source>
</reference>
<reference evidence="1 2" key="1">
    <citation type="submission" date="2016-04" db="EMBL/GenBank/DDBJ databases">
        <title>Genome analyses suggest a sexual origin of heterokaryosis in a supposedly ancient asexual fungus.</title>
        <authorList>
            <person name="Ropars J."/>
            <person name="Sedzielewska K."/>
            <person name="Noel J."/>
            <person name="Charron P."/>
            <person name="Farinelli L."/>
            <person name="Marton T."/>
            <person name="Kruger M."/>
            <person name="Pelin A."/>
            <person name="Brachmann A."/>
            <person name="Corradi N."/>
        </authorList>
    </citation>
    <scope>NUCLEOTIDE SEQUENCE [LARGE SCALE GENOMIC DNA]</scope>
    <source>
        <strain evidence="1 2">A5</strain>
    </source>
</reference>
<dbReference type="Proteomes" id="UP000232722">
    <property type="component" value="Unassembled WGS sequence"/>
</dbReference>
<protein>
    <submittedName>
        <fullName evidence="1">Uncharacterized protein</fullName>
    </submittedName>
</protein>
<evidence type="ECO:0000313" key="2">
    <source>
        <dbReference type="Proteomes" id="UP000232722"/>
    </source>
</evidence>
<evidence type="ECO:0000313" key="1">
    <source>
        <dbReference type="EMBL" id="PKC18043.1"/>
    </source>
</evidence>